<name>A0AAE7NLU5_9BRAD</name>
<dbReference type="Proteomes" id="UP000594015">
    <property type="component" value="Chromosome"/>
</dbReference>
<protein>
    <submittedName>
        <fullName evidence="1">Uncharacterized protein</fullName>
    </submittedName>
</protein>
<dbReference type="EMBL" id="CP030050">
    <property type="protein sequence ID" value="QOZ66646.1"/>
    <property type="molecule type" value="Genomic_DNA"/>
</dbReference>
<evidence type="ECO:0000313" key="2">
    <source>
        <dbReference type="Proteomes" id="UP000594015"/>
    </source>
</evidence>
<organism evidence="1 2">
    <name type="scientific">Bradyrhizobium arachidis</name>
    <dbReference type="NCBI Taxonomy" id="858423"/>
    <lineage>
        <taxon>Bacteria</taxon>
        <taxon>Pseudomonadati</taxon>
        <taxon>Pseudomonadota</taxon>
        <taxon>Alphaproteobacteria</taxon>
        <taxon>Hyphomicrobiales</taxon>
        <taxon>Nitrobacteraceae</taxon>
        <taxon>Bradyrhizobium</taxon>
    </lineage>
</organism>
<gene>
    <name evidence="1" type="ORF">WN72_09930</name>
</gene>
<dbReference type="RefSeq" id="WP_092220854.1">
    <property type="nucleotide sequence ID" value="NZ_CP030050.1"/>
</dbReference>
<accession>A0AAE7NLU5</accession>
<dbReference type="AlphaFoldDB" id="A0AAE7NLU5"/>
<proteinExistence type="predicted"/>
<dbReference type="KEGG" id="barh:WN72_09930"/>
<reference evidence="1 2" key="1">
    <citation type="submission" date="2018-06" db="EMBL/GenBank/DDBJ databases">
        <title>Comparative genomics of Bradyrhizobium nodulating Arachidis hypogaea.</title>
        <authorList>
            <person name="Li Y."/>
        </authorList>
    </citation>
    <scope>NUCLEOTIDE SEQUENCE [LARGE SCALE GENOMIC DNA]</scope>
    <source>
        <strain evidence="1 2">CCBAU 051107</strain>
    </source>
</reference>
<evidence type="ECO:0000313" key="1">
    <source>
        <dbReference type="EMBL" id="QOZ66646.1"/>
    </source>
</evidence>
<sequence length="63" mass="6503">MNIFSLPCAIDGDAGPAGARPTGLATPASGRIEIVVGDGRRVIVDAGVDIIQLSQVLDMLERL</sequence>